<evidence type="ECO:0008006" key="5">
    <source>
        <dbReference type="Google" id="ProtNLM"/>
    </source>
</evidence>
<evidence type="ECO:0000313" key="3">
    <source>
        <dbReference type="EMBL" id="CAH1779827.1"/>
    </source>
</evidence>
<evidence type="ECO:0000313" key="4">
    <source>
        <dbReference type="Proteomes" id="UP000749559"/>
    </source>
</evidence>
<feature type="transmembrane region" description="Helical" evidence="1">
    <location>
        <begin position="50"/>
        <end position="74"/>
    </location>
</feature>
<dbReference type="InterPro" id="IPR037185">
    <property type="entry name" value="EmrE-like"/>
</dbReference>
<evidence type="ECO:0000256" key="2">
    <source>
        <dbReference type="SAM" id="SignalP"/>
    </source>
</evidence>
<dbReference type="Proteomes" id="UP000749559">
    <property type="component" value="Unassembled WGS sequence"/>
</dbReference>
<sequence>MIGQSLALLAGVFASLATVAGKLAMSSEIADFFLGLCQKQMSSEMNPQCGEIIFGLRAIFFGMIFLFNAIMWTLFTKSLQKCSSSLVATVTNTASNFFTSALLGKLLFGEILTLRWWCGASMIVLGLLLIHRGSPKSKESDDKGKKVS</sequence>
<keyword evidence="1" id="KW-1133">Transmembrane helix</keyword>
<dbReference type="EMBL" id="CAIIXF020000003">
    <property type="protein sequence ID" value="CAH1779827.1"/>
    <property type="molecule type" value="Genomic_DNA"/>
</dbReference>
<keyword evidence="4" id="KW-1185">Reference proteome</keyword>
<keyword evidence="1" id="KW-0472">Membrane</keyword>
<keyword evidence="1" id="KW-0812">Transmembrane</keyword>
<gene>
    <name evidence="3" type="ORF">OFUS_LOCUS6596</name>
</gene>
<organism evidence="3 4">
    <name type="scientific">Owenia fusiformis</name>
    <name type="common">Polychaete worm</name>
    <dbReference type="NCBI Taxonomy" id="6347"/>
    <lineage>
        <taxon>Eukaryota</taxon>
        <taxon>Metazoa</taxon>
        <taxon>Spiralia</taxon>
        <taxon>Lophotrochozoa</taxon>
        <taxon>Annelida</taxon>
        <taxon>Polychaeta</taxon>
        <taxon>Sedentaria</taxon>
        <taxon>Canalipalpata</taxon>
        <taxon>Sabellida</taxon>
        <taxon>Oweniida</taxon>
        <taxon>Oweniidae</taxon>
        <taxon>Owenia</taxon>
    </lineage>
</organism>
<keyword evidence="2" id="KW-0732">Signal</keyword>
<feature type="chain" id="PRO_5035846580" description="Transmembrane protein 42" evidence="2">
    <location>
        <begin position="22"/>
        <end position="148"/>
    </location>
</feature>
<dbReference type="AlphaFoldDB" id="A0A8S4NGT4"/>
<dbReference type="PANTHER" id="PTHR31965">
    <property type="entry name" value="TRANSMEMBRANE PROTEIN 42"/>
    <property type="match status" value="1"/>
</dbReference>
<accession>A0A8S4NGT4</accession>
<feature type="transmembrane region" description="Helical" evidence="1">
    <location>
        <begin position="114"/>
        <end position="130"/>
    </location>
</feature>
<name>A0A8S4NGT4_OWEFU</name>
<dbReference type="OrthoDB" id="5854584at2759"/>
<comment type="caution">
    <text evidence="3">The sequence shown here is derived from an EMBL/GenBank/DDBJ whole genome shotgun (WGS) entry which is preliminary data.</text>
</comment>
<protein>
    <recommendedName>
        <fullName evidence="5">Transmembrane protein 42</fullName>
    </recommendedName>
</protein>
<dbReference type="PANTHER" id="PTHR31965:SF1">
    <property type="entry name" value="TRANSMEMBRANE PROTEIN 42"/>
    <property type="match status" value="1"/>
</dbReference>
<feature type="transmembrane region" description="Helical" evidence="1">
    <location>
        <begin position="86"/>
        <end position="108"/>
    </location>
</feature>
<proteinExistence type="predicted"/>
<evidence type="ECO:0000256" key="1">
    <source>
        <dbReference type="SAM" id="Phobius"/>
    </source>
</evidence>
<dbReference type="SUPFAM" id="SSF103481">
    <property type="entry name" value="Multidrug resistance efflux transporter EmrE"/>
    <property type="match status" value="1"/>
</dbReference>
<dbReference type="Gene3D" id="1.10.3730.20">
    <property type="match status" value="1"/>
</dbReference>
<reference evidence="3" key="1">
    <citation type="submission" date="2022-03" db="EMBL/GenBank/DDBJ databases">
        <authorList>
            <person name="Martin C."/>
        </authorList>
    </citation>
    <scope>NUCLEOTIDE SEQUENCE</scope>
</reference>
<dbReference type="InterPro" id="IPR039632">
    <property type="entry name" value="TMEM42"/>
</dbReference>
<feature type="signal peptide" evidence="2">
    <location>
        <begin position="1"/>
        <end position="21"/>
    </location>
</feature>